<feature type="compositionally biased region" description="Polar residues" evidence="1">
    <location>
        <begin position="289"/>
        <end position="314"/>
    </location>
</feature>
<feature type="domain" description="Chitin-binding type-2" evidence="3">
    <location>
        <begin position="38"/>
        <end position="100"/>
    </location>
</feature>
<dbReference type="PANTHER" id="PTHR22933:SF43">
    <property type="entry name" value="LP10131P"/>
    <property type="match status" value="1"/>
</dbReference>
<dbReference type="RefSeq" id="XP_046592795.1">
    <property type="nucleotide sequence ID" value="XM_046736839.1"/>
</dbReference>
<dbReference type="InterPro" id="IPR002557">
    <property type="entry name" value="Chitin-bd_dom"/>
</dbReference>
<dbReference type="PANTHER" id="PTHR22933">
    <property type="entry name" value="FI18007P1-RELATED"/>
    <property type="match status" value="1"/>
</dbReference>
<proteinExistence type="predicted"/>
<feature type="compositionally biased region" description="Polar residues" evidence="1">
    <location>
        <begin position="429"/>
        <end position="453"/>
    </location>
</feature>
<dbReference type="InterPro" id="IPR052976">
    <property type="entry name" value="Scoloptoxin-like"/>
</dbReference>
<gene>
    <name evidence="5" type="primary">LOC107221512</name>
</gene>
<dbReference type="SUPFAM" id="SSF57625">
    <property type="entry name" value="Invertebrate chitin-binding proteins"/>
    <property type="match status" value="1"/>
</dbReference>
<dbReference type="Proteomes" id="UP000829291">
    <property type="component" value="Chromosome 4"/>
</dbReference>
<feature type="compositionally biased region" description="Polar residues" evidence="1">
    <location>
        <begin position="546"/>
        <end position="605"/>
    </location>
</feature>
<feature type="compositionally biased region" description="Polar residues" evidence="1">
    <location>
        <begin position="145"/>
        <end position="159"/>
    </location>
</feature>
<dbReference type="Pfam" id="PF01607">
    <property type="entry name" value="CBM_14"/>
    <property type="match status" value="1"/>
</dbReference>
<feature type="region of interest" description="Disordered" evidence="1">
    <location>
        <begin position="675"/>
        <end position="737"/>
    </location>
</feature>
<evidence type="ECO:0000313" key="5">
    <source>
        <dbReference type="RefSeq" id="XP_046592795.1"/>
    </source>
</evidence>
<reference evidence="5" key="1">
    <citation type="submission" date="2025-08" db="UniProtKB">
        <authorList>
            <consortium name="RefSeq"/>
        </authorList>
    </citation>
    <scope>IDENTIFICATION</scope>
    <source>
        <tissue evidence="5">Thorax and Abdomen</tissue>
    </source>
</reference>
<keyword evidence="4" id="KW-1185">Reference proteome</keyword>
<dbReference type="SMART" id="SM00494">
    <property type="entry name" value="ChtBD2"/>
    <property type="match status" value="1"/>
</dbReference>
<dbReference type="PROSITE" id="PS50940">
    <property type="entry name" value="CHIT_BIND_II"/>
    <property type="match status" value="1"/>
</dbReference>
<name>A0ABM3FXP8_NEOLC</name>
<feature type="region of interest" description="Disordered" evidence="1">
    <location>
        <begin position="428"/>
        <end position="453"/>
    </location>
</feature>
<dbReference type="Gene3D" id="2.170.140.10">
    <property type="entry name" value="Chitin binding domain"/>
    <property type="match status" value="1"/>
</dbReference>
<evidence type="ECO:0000313" key="4">
    <source>
        <dbReference type="Proteomes" id="UP000829291"/>
    </source>
</evidence>
<accession>A0ABM3FXP8</accession>
<evidence type="ECO:0000256" key="2">
    <source>
        <dbReference type="SAM" id="SignalP"/>
    </source>
</evidence>
<protein>
    <submittedName>
        <fullName evidence="5">GATA zinc finger domain-containing protein 14 isoform X3</fullName>
    </submittedName>
</protein>
<feature type="region of interest" description="Disordered" evidence="1">
    <location>
        <begin position="124"/>
        <end position="314"/>
    </location>
</feature>
<feature type="compositionally biased region" description="Basic and acidic residues" evidence="1">
    <location>
        <begin position="133"/>
        <end position="144"/>
    </location>
</feature>
<feature type="compositionally biased region" description="Polar residues" evidence="1">
    <location>
        <begin position="220"/>
        <end position="241"/>
    </location>
</feature>
<feature type="compositionally biased region" description="Basic and acidic residues" evidence="1">
    <location>
        <begin position="722"/>
        <end position="737"/>
    </location>
</feature>
<feature type="signal peptide" evidence="2">
    <location>
        <begin position="1"/>
        <end position="21"/>
    </location>
</feature>
<organism evidence="4 5">
    <name type="scientific">Neodiprion lecontei</name>
    <name type="common">Redheaded pine sawfly</name>
    <dbReference type="NCBI Taxonomy" id="441921"/>
    <lineage>
        <taxon>Eukaryota</taxon>
        <taxon>Metazoa</taxon>
        <taxon>Ecdysozoa</taxon>
        <taxon>Arthropoda</taxon>
        <taxon>Hexapoda</taxon>
        <taxon>Insecta</taxon>
        <taxon>Pterygota</taxon>
        <taxon>Neoptera</taxon>
        <taxon>Endopterygota</taxon>
        <taxon>Hymenoptera</taxon>
        <taxon>Tenthredinoidea</taxon>
        <taxon>Diprionidae</taxon>
        <taxon>Diprioninae</taxon>
        <taxon>Neodiprion</taxon>
    </lineage>
</organism>
<sequence length="775" mass="87048">MADQRIFTTLLVAILWGCVLGLQRPAPRYSQQLMPDTSFTCHHKIIGSYYADPETDCQLFHVCVSVAGTVQDYRFLCPNDTAFDQESQTCADWYDVDCEAATLYYASDNFDLYRLGSGLESRRYDGTQNDLEPLDHLQRSESSDPVRSSVNNLNRVAPSTNTNNNNNRDILRGSSSSNFFNNRHNGKEDDYDNEKIYREPEQSQAEPKRKSGVRKVARKQQFNSNSNVITPTTATPSTAFDNQNRNNNQNSGSSYNQRNNNQNNGNYNQQRNYNYNNFNQRQTQTNNYPTSSSARPYVEQTNNYPTSSSARPYFEQTNNYPTSSSARPYVEQTNNYPRNNQNRNYNTPSSTFRPATTNAFQGSNYNNNNNNQQTAGGFGNFDSSKFGATNQQTTNYGSTVFDRTPAVTTTVRSTDFTANVATKIKKPTDQSSPTFTNQFNQFSTQPTTLRPSTSFQTTDYTGYYQKNYNTIQRTANTGGTTFQTSTFASTSYDDYSVTPRTSEPQIANKVQTTRQQDFTQTTQRFANSFAGSSYIPTTYSPVTKKQATIGNGNTQSQVINRGNDQYTGQYESARTTNSGQYRERNTQQTEQTYDTSRSNDNSGQYNREVATKAPKKVATQYNNYESKTNFDGSTKSFDNFDQGGRTASVNGFSPASVNKLAESPVTVRATTPVPRRTVYNNPTTQRPSSAAATNYASQTTPNSRTGNFVSATPRPFTSTTRTVDRRQESTTVKSKSEKKNDYDYAYYDNAGALEYDGIDLEQVGGSRDTAKVTRN</sequence>
<feature type="chain" id="PRO_5045192807" evidence="2">
    <location>
        <begin position="22"/>
        <end position="775"/>
    </location>
</feature>
<feature type="region of interest" description="Disordered" evidence="1">
    <location>
        <begin position="546"/>
        <end position="610"/>
    </location>
</feature>
<feature type="compositionally biased region" description="Low complexity" evidence="1">
    <location>
        <begin position="242"/>
        <end position="288"/>
    </location>
</feature>
<keyword evidence="2" id="KW-0732">Signal</keyword>
<evidence type="ECO:0000256" key="1">
    <source>
        <dbReference type="SAM" id="MobiDB-lite"/>
    </source>
</evidence>
<evidence type="ECO:0000259" key="3">
    <source>
        <dbReference type="PROSITE" id="PS50940"/>
    </source>
</evidence>
<feature type="compositionally biased region" description="Polar residues" evidence="1">
    <location>
        <begin position="679"/>
        <end position="721"/>
    </location>
</feature>
<dbReference type="GeneID" id="107221512"/>
<dbReference type="InterPro" id="IPR036508">
    <property type="entry name" value="Chitin-bd_dom_sf"/>
</dbReference>
<feature type="compositionally biased region" description="Basic and acidic residues" evidence="1">
    <location>
        <begin position="185"/>
        <end position="209"/>
    </location>
</feature>